<name>A0ABZ0EKQ2_9BURK</name>
<evidence type="ECO:0000313" key="2">
    <source>
        <dbReference type="Proteomes" id="UP001302652"/>
    </source>
</evidence>
<protein>
    <submittedName>
        <fullName evidence="1">Uncharacterized protein</fullName>
    </submittedName>
</protein>
<dbReference type="Proteomes" id="UP001302652">
    <property type="component" value="Chromosome 2"/>
</dbReference>
<evidence type="ECO:0000313" key="1">
    <source>
        <dbReference type="EMBL" id="WOD17034.1"/>
    </source>
</evidence>
<dbReference type="RefSeq" id="WP_317019618.1">
    <property type="nucleotide sequence ID" value="NZ_CP136512.1"/>
</dbReference>
<reference evidence="1 2" key="1">
    <citation type="submission" date="2023-10" db="EMBL/GenBank/DDBJ databases">
        <title>Surface-active antibiotics is a multifunctional adaptation for post-fire microbes.</title>
        <authorList>
            <person name="Liu M.D."/>
            <person name="Du Y."/>
            <person name="Koupaei S.K."/>
            <person name="Kim N.R."/>
            <person name="Zhang W."/>
            <person name="Traxler M.F."/>
        </authorList>
    </citation>
    <scope>NUCLEOTIDE SEQUENCE [LARGE SCALE GENOMIC DNA]</scope>
    <source>
        <strain evidence="1 2">F3</strain>
    </source>
</reference>
<dbReference type="EMBL" id="CP136512">
    <property type="protein sequence ID" value="WOD17034.1"/>
    <property type="molecule type" value="Genomic_DNA"/>
</dbReference>
<accession>A0ABZ0EKQ2</accession>
<gene>
    <name evidence="1" type="ORF">RW095_14435</name>
</gene>
<organism evidence="1 2">
    <name type="scientific">Paraburkholderia kirstenboschensis</name>
    <dbReference type="NCBI Taxonomy" id="1245436"/>
    <lineage>
        <taxon>Bacteria</taxon>
        <taxon>Pseudomonadati</taxon>
        <taxon>Pseudomonadota</taxon>
        <taxon>Betaproteobacteria</taxon>
        <taxon>Burkholderiales</taxon>
        <taxon>Burkholderiaceae</taxon>
        <taxon>Paraburkholderia</taxon>
    </lineage>
</organism>
<sequence>MSITAVFLNKDGDQFSAQLKRLEDNAESNPLAEGEVLVRI</sequence>
<proteinExistence type="predicted"/>
<keyword evidence="2" id="KW-1185">Reference proteome</keyword>